<gene>
    <name evidence="1" type="ORF">ISU02_18680</name>
</gene>
<proteinExistence type="predicted"/>
<dbReference type="EMBL" id="JADKNH010000013">
    <property type="protein sequence ID" value="MBF4695130.1"/>
    <property type="molecule type" value="Genomic_DNA"/>
</dbReference>
<dbReference type="Proteomes" id="UP000614200">
    <property type="component" value="Unassembled WGS sequence"/>
</dbReference>
<organism evidence="1 2">
    <name type="scientific">Fusibacter ferrireducens</name>
    <dbReference type="NCBI Taxonomy" id="2785058"/>
    <lineage>
        <taxon>Bacteria</taxon>
        <taxon>Bacillati</taxon>
        <taxon>Bacillota</taxon>
        <taxon>Clostridia</taxon>
        <taxon>Eubacteriales</taxon>
        <taxon>Eubacteriales Family XII. Incertae Sedis</taxon>
        <taxon>Fusibacter</taxon>
    </lineage>
</organism>
<evidence type="ECO:0000313" key="2">
    <source>
        <dbReference type="Proteomes" id="UP000614200"/>
    </source>
</evidence>
<keyword evidence="1" id="KW-0808">Transferase</keyword>
<comment type="caution">
    <text evidence="1">The sequence shown here is derived from an EMBL/GenBank/DDBJ whole genome shotgun (WGS) entry which is preliminary data.</text>
</comment>
<dbReference type="GO" id="GO:0016779">
    <property type="term" value="F:nucleotidyltransferase activity"/>
    <property type="evidence" value="ECO:0007669"/>
    <property type="project" value="UniProtKB-KW"/>
</dbReference>
<dbReference type="Pfam" id="PF02348">
    <property type="entry name" value="CTP_transf_3"/>
    <property type="match status" value="1"/>
</dbReference>
<reference evidence="1 2" key="1">
    <citation type="submission" date="2020-11" db="EMBL/GenBank/DDBJ databases">
        <title>Fusibacter basophilias sp. nov.</title>
        <authorList>
            <person name="Qiu D."/>
        </authorList>
    </citation>
    <scope>NUCLEOTIDE SEQUENCE [LARGE SCALE GENOMIC DNA]</scope>
    <source>
        <strain evidence="1 2">Q10-2</strain>
    </source>
</reference>
<evidence type="ECO:0000313" key="1">
    <source>
        <dbReference type="EMBL" id="MBF4695130.1"/>
    </source>
</evidence>
<dbReference type="PANTHER" id="PTHR21485">
    <property type="entry name" value="HAD SUPERFAMILY MEMBERS CMAS AND KDSC"/>
    <property type="match status" value="1"/>
</dbReference>
<keyword evidence="2" id="KW-1185">Reference proteome</keyword>
<keyword evidence="1" id="KW-0548">Nucleotidyltransferase</keyword>
<dbReference type="InterPro" id="IPR050793">
    <property type="entry name" value="CMP-NeuNAc_synthase"/>
</dbReference>
<name>A0ABR9ZZ12_9FIRM</name>
<dbReference type="InterPro" id="IPR029044">
    <property type="entry name" value="Nucleotide-diphossugar_trans"/>
</dbReference>
<dbReference type="CDD" id="cd02513">
    <property type="entry name" value="CMP-NeuAc_Synthase"/>
    <property type="match status" value="1"/>
</dbReference>
<dbReference type="Gene3D" id="3.90.550.10">
    <property type="entry name" value="Spore Coat Polysaccharide Biosynthesis Protein SpsA, Chain A"/>
    <property type="match status" value="1"/>
</dbReference>
<dbReference type="PANTHER" id="PTHR21485:SF6">
    <property type="entry name" value="N-ACYLNEURAMINATE CYTIDYLYLTRANSFERASE-RELATED"/>
    <property type="match status" value="1"/>
</dbReference>
<dbReference type="SUPFAM" id="SSF53448">
    <property type="entry name" value="Nucleotide-diphospho-sugar transferases"/>
    <property type="match status" value="1"/>
</dbReference>
<accession>A0ABR9ZZ12</accession>
<protein>
    <submittedName>
        <fullName evidence="1">Acylneuraminate cytidylyltransferase family protein</fullName>
    </submittedName>
</protein>
<dbReference type="InterPro" id="IPR003329">
    <property type="entry name" value="Cytidylyl_trans"/>
</dbReference>
<dbReference type="RefSeq" id="WP_194703373.1">
    <property type="nucleotide sequence ID" value="NZ_JADKNH010000013.1"/>
</dbReference>
<sequence>MKILFTICGRSGSKGIKNKNLKEFLGFPLPFYTVSIIDLFMKSNEQHGCDIVLNTDSDELIALFKKKLRIPIEIVERAPELGKDNTPKVHVIQNSYLVIKERLKKKYDLIIDLDITSPLRTLKDLETLVEKKFDSDADVVFSVTDSRRNPYFNMVMKTDRGYVRVIKSNFNARQEAPEIYDMNASMYAYSPEFLLSGKGIFEGKCDIIKMMDTAVLDIDHENDFELMEVIAKYLFDKDQNMSIIKNNIDGLIRNN</sequence>